<dbReference type="NCBIfam" id="TIGR00254">
    <property type="entry name" value="GGDEF"/>
    <property type="match status" value="1"/>
</dbReference>
<dbReference type="InterPro" id="IPR050469">
    <property type="entry name" value="Diguanylate_Cyclase"/>
</dbReference>
<dbReference type="EMBL" id="CP012159">
    <property type="protein sequence ID" value="AKT41995.1"/>
    <property type="molecule type" value="Genomic_DNA"/>
</dbReference>
<keyword evidence="8" id="KW-1185">Reference proteome</keyword>
<dbReference type="GO" id="GO:0043709">
    <property type="term" value="P:cell adhesion involved in single-species biofilm formation"/>
    <property type="evidence" value="ECO:0007669"/>
    <property type="project" value="TreeGrafter"/>
</dbReference>
<dbReference type="EC" id="2.7.7.65" evidence="1"/>
<evidence type="ECO:0000256" key="2">
    <source>
        <dbReference type="ARBA" id="ARBA00034247"/>
    </source>
</evidence>
<name>A0A0K1EM61_CHOCO</name>
<dbReference type="CDD" id="cd01949">
    <property type="entry name" value="GGDEF"/>
    <property type="match status" value="1"/>
</dbReference>
<feature type="domain" description="GGDEF" evidence="6">
    <location>
        <begin position="205"/>
        <end position="339"/>
    </location>
</feature>
<dbReference type="OrthoDB" id="9812260at2"/>
<dbReference type="Pfam" id="PF00990">
    <property type="entry name" value="GGDEF"/>
    <property type="match status" value="1"/>
</dbReference>
<protein>
    <recommendedName>
        <fullName evidence="1">diguanylate cyclase</fullName>
        <ecNumber evidence="1">2.7.7.65</ecNumber>
    </recommendedName>
</protein>
<feature type="region of interest" description="Disordered" evidence="4">
    <location>
        <begin position="345"/>
        <end position="392"/>
    </location>
</feature>
<evidence type="ECO:0000313" key="8">
    <source>
        <dbReference type="Proteomes" id="UP000067626"/>
    </source>
</evidence>
<dbReference type="InterPro" id="IPR000160">
    <property type="entry name" value="GGDEF_dom"/>
</dbReference>
<dbReference type="InterPro" id="IPR043128">
    <property type="entry name" value="Rev_trsase/Diguanyl_cyclase"/>
</dbReference>
<dbReference type="InterPro" id="IPR001789">
    <property type="entry name" value="Sig_transdc_resp-reg_receiver"/>
</dbReference>
<gene>
    <name evidence="7" type="ORF">CMC5_062170</name>
</gene>
<accession>A0A0K1EM61</accession>
<organism evidence="7 8">
    <name type="scientific">Chondromyces crocatus</name>
    <dbReference type="NCBI Taxonomy" id="52"/>
    <lineage>
        <taxon>Bacteria</taxon>
        <taxon>Pseudomonadati</taxon>
        <taxon>Myxococcota</taxon>
        <taxon>Polyangia</taxon>
        <taxon>Polyangiales</taxon>
        <taxon>Polyangiaceae</taxon>
        <taxon>Chondromyces</taxon>
    </lineage>
</organism>
<feature type="compositionally biased region" description="Polar residues" evidence="4">
    <location>
        <begin position="17"/>
        <end position="32"/>
    </location>
</feature>
<evidence type="ECO:0000256" key="4">
    <source>
        <dbReference type="SAM" id="MobiDB-lite"/>
    </source>
</evidence>
<dbReference type="STRING" id="52.CMC5_062170"/>
<feature type="region of interest" description="Disordered" evidence="4">
    <location>
        <begin position="1"/>
        <end position="36"/>
    </location>
</feature>
<dbReference type="PANTHER" id="PTHR45138:SF9">
    <property type="entry name" value="DIGUANYLATE CYCLASE DGCM-RELATED"/>
    <property type="match status" value="1"/>
</dbReference>
<dbReference type="PROSITE" id="PS50887">
    <property type="entry name" value="GGDEF"/>
    <property type="match status" value="1"/>
</dbReference>
<dbReference type="AlphaFoldDB" id="A0A0K1EM61"/>
<dbReference type="InterPro" id="IPR029787">
    <property type="entry name" value="Nucleotide_cyclase"/>
</dbReference>
<feature type="compositionally biased region" description="Polar residues" evidence="4">
    <location>
        <begin position="1"/>
        <end position="10"/>
    </location>
</feature>
<dbReference type="Pfam" id="PF00072">
    <property type="entry name" value="Response_reg"/>
    <property type="match status" value="1"/>
</dbReference>
<dbReference type="SUPFAM" id="SSF52172">
    <property type="entry name" value="CheY-like"/>
    <property type="match status" value="1"/>
</dbReference>
<dbReference type="Gene3D" id="3.30.70.270">
    <property type="match status" value="1"/>
</dbReference>
<sequence length="392" mass="43421">MLSVTPSDSTRGPFGGTDSSKGSPVSGWTVQQEAPRPPRIVVADDDRVARDMLSEFLRRAGYLVEAVEDGQEAVERVARGGVDLVMLDVAMPRLSGLEACRLLKNLGPENFIPVVLITVKTDTHSRIEGLKVGADEYVCKPFEEHELLARVNAMLRIKSLHDQVAAQRAHLERLSSHDERTGLYNYRYLHTRLTDEFKRAERYHDPFACIVADIDQLHALNEVGGRGLGDTAILRVADGIKRSVREVDVVARYGGDEFLVVLPSTHFAGAVIVAERIWREVSERVLEYEGQFHRFSVSIGVALYPSREVRTKDALLRAVESALNEAKRDGGNRLCVFQQSGAWASTTMPPPSSTGALRRAYDPRLVMDDDGGPPPSTRRGEPWPVFPGRKAT</sequence>
<dbReference type="CDD" id="cd17574">
    <property type="entry name" value="REC_OmpR"/>
    <property type="match status" value="1"/>
</dbReference>
<dbReference type="GO" id="GO:0005886">
    <property type="term" value="C:plasma membrane"/>
    <property type="evidence" value="ECO:0007669"/>
    <property type="project" value="TreeGrafter"/>
</dbReference>
<keyword evidence="3" id="KW-0597">Phosphoprotein</keyword>
<dbReference type="GO" id="GO:0000160">
    <property type="term" value="P:phosphorelay signal transduction system"/>
    <property type="evidence" value="ECO:0007669"/>
    <property type="project" value="InterPro"/>
</dbReference>
<reference evidence="7 8" key="1">
    <citation type="submission" date="2015-07" db="EMBL/GenBank/DDBJ databases">
        <title>Genome analysis of myxobacterium Chondromyces crocatus Cm c5 reveals a high potential for natural compound synthesis and the genetic basis for the loss of fruiting body formation.</title>
        <authorList>
            <person name="Zaburannyi N."/>
            <person name="Bunk B."/>
            <person name="Maier J."/>
            <person name="Overmann J."/>
            <person name="Mueller R."/>
        </authorList>
    </citation>
    <scope>NUCLEOTIDE SEQUENCE [LARGE SCALE GENOMIC DNA]</scope>
    <source>
        <strain evidence="7 8">Cm c5</strain>
    </source>
</reference>
<dbReference type="PANTHER" id="PTHR45138">
    <property type="entry name" value="REGULATORY COMPONENTS OF SENSORY TRANSDUCTION SYSTEM"/>
    <property type="match status" value="1"/>
</dbReference>
<evidence type="ECO:0000256" key="1">
    <source>
        <dbReference type="ARBA" id="ARBA00012528"/>
    </source>
</evidence>
<evidence type="ECO:0000313" key="7">
    <source>
        <dbReference type="EMBL" id="AKT41995.1"/>
    </source>
</evidence>
<dbReference type="SMART" id="SM00448">
    <property type="entry name" value="REC"/>
    <property type="match status" value="1"/>
</dbReference>
<dbReference type="GO" id="GO:1902201">
    <property type="term" value="P:negative regulation of bacterial-type flagellum-dependent cell motility"/>
    <property type="evidence" value="ECO:0007669"/>
    <property type="project" value="TreeGrafter"/>
</dbReference>
<dbReference type="SMART" id="SM00267">
    <property type="entry name" value="GGDEF"/>
    <property type="match status" value="1"/>
</dbReference>
<proteinExistence type="predicted"/>
<evidence type="ECO:0000259" key="5">
    <source>
        <dbReference type="PROSITE" id="PS50110"/>
    </source>
</evidence>
<feature type="domain" description="Response regulatory" evidence="5">
    <location>
        <begin position="39"/>
        <end position="155"/>
    </location>
</feature>
<dbReference type="SUPFAM" id="SSF55073">
    <property type="entry name" value="Nucleotide cyclase"/>
    <property type="match status" value="1"/>
</dbReference>
<feature type="modified residue" description="4-aspartylphosphate" evidence="3">
    <location>
        <position position="88"/>
    </location>
</feature>
<dbReference type="PROSITE" id="PS50110">
    <property type="entry name" value="RESPONSE_REGULATORY"/>
    <property type="match status" value="1"/>
</dbReference>
<comment type="catalytic activity">
    <reaction evidence="2">
        <text>2 GTP = 3',3'-c-di-GMP + 2 diphosphate</text>
        <dbReference type="Rhea" id="RHEA:24898"/>
        <dbReference type="ChEBI" id="CHEBI:33019"/>
        <dbReference type="ChEBI" id="CHEBI:37565"/>
        <dbReference type="ChEBI" id="CHEBI:58805"/>
        <dbReference type="EC" id="2.7.7.65"/>
    </reaction>
</comment>
<evidence type="ECO:0000259" key="6">
    <source>
        <dbReference type="PROSITE" id="PS50887"/>
    </source>
</evidence>
<dbReference type="KEGG" id="ccro:CMC5_062170"/>
<dbReference type="Proteomes" id="UP000067626">
    <property type="component" value="Chromosome"/>
</dbReference>
<evidence type="ECO:0000256" key="3">
    <source>
        <dbReference type="PROSITE-ProRule" id="PRU00169"/>
    </source>
</evidence>
<dbReference type="Gene3D" id="3.40.50.2300">
    <property type="match status" value="1"/>
</dbReference>
<dbReference type="InterPro" id="IPR011006">
    <property type="entry name" value="CheY-like_superfamily"/>
</dbReference>
<dbReference type="GO" id="GO:0052621">
    <property type="term" value="F:diguanylate cyclase activity"/>
    <property type="evidence" value="ECO:0007669"/>
    <property type="project" value="UniProtKB-EC"/>
</dbReference>